<comment type="caution">
    <text evidence="4">The sequence shown here is derived from an EMBL/GenBank/DDBJ whole genome shotgun (WGS) entry which is preliminary data.</text>
</comment>
<evidence type="ECO:0000313" key="5">
    <source>
        <dbReference type="Proteomes" id="UP000321532"/>
    </source>
</evidence>
<evidence type="ECO:0008006" key="6">
    <source>
        <dbReference type="Google" id="ProtNLM"/>
    </source>
</evidence>
<evidence type="ECO:0000313" key="4">
    <source>
        <dbReference type="EMBL" id="GEO02614.1"/>
    </source>
</evidence>
<keyword evidence="5" id="KW-1185">Reference proteome</keyword>
<evidence type="ECO:0000259" key="2">
    <source>
        <dbReference type="Pfam" id="PF10091"/>
    </source>
</evidence>
<evidence type="ECO:0000259" key="3">
    <source>
        <dbReference type="Pfam" id="PF13205"/>
    </source>
</evidence>
<dbReference type="Gene3D" id="2.60.40.1220">
    <property type="match status" value="1"/>
</dbReference>
<gene>
    <name evidence="4" type="ORF">AAE02nite_02780</name>
</gene>
<dbReference type="Proteomes" id="UP000321532">
    <property type="component" value="Unassembled WGS sequence"/>
</dbReference>
<proteinExistence type="predicted"/>
<dbReference type="InterPro" id="IPR019282">
    <property type="entry name" value="Glycoamylase-like_cons_dom"/>
</dbReference>
<feature type="domain" description="SbsA Ig-like" evidence="3">
    <location>
        <begin position="85"/>
        <end position="169"/>
    </location>
</feature>
<sequence>MLGLMPELLVAALLSLATPQLMIDIDHTKSKNWLAKLCGFTWYLLCLSCLLGVVGCKKEKENIPADTSLSFTVNDVYNGTLKYGGLNIRPAIKFSFTEAINNSTLATGITLKNAAGSSLPLSFTLQNDDKTVVVTPQQDLASFSDFSLAVDNNLKTVSGGRLINPLTITLSTGLDNTDKFPRLTDEELLTLVQRQTFKYFYDFGHPVSGLARERNTSGNTVTTGGSGFGIMALIVGVHRGFITRAEGLARMQLIVDFLKNKAQRFHGAYPHWLDGNTGAVIPFGAKDNGADLVETSFLMQGLLTARQYFNAGNASETALRNNITNIYQGVEWDWFRKDNSNTLYWHWSPNFAWDLNLPIRGWNECLVTYVLAAASPTHTIPKSVYDNGWAGNGGLRNGKTYYSVTLPLGPELGGPLFFAHYSFLGLNPTGLTDAYANYEAQTRNHTLINYNYCKANPEKYYGYGENCWGLTASDIQNGYTASSPTNDRSYIASTAALSSFPYTPKESMQALHFFYYKLGDKIWKEYGFVDAFSLQEKWFADSYLAIDQGPIIVMIENHRSGLLWDLFMSAPEVKSGLRKLGFSGPTI</sequence>
<keyword evidence="1" id="KW-0732">Signal</keyword>
<accession>A0A512ASC7</accession>
<dbReference type="Pfam" id="PF10091">
    <property type="entry name" value="Glycoamylase"/>
    <property type="match status" value="1"/>
</dbReference>
<dbReference type="AlphaFoldDB" id="A0A512ASC7"/>
<evidence type="ECO:0000256" key="1">
    <source>
        <dbReference type="ARBA" id="ARBA00022729"/>
    </source>
</evidence>
<dbReference type="InterPro" id="IPR014755">
    <property type="entry name" value="Cu-Rt/internalin_Ig-like"/>
</dbReference>
<reference evidence="4 5" key="1">
    <citation type="submission" date="2019-07" db="EMBL/GenBank/DDBJ databases">
        <title>Whole genome shotgun sequence of Adhaeribacter aerolatus NBRC 106133.</title>
        <authorList>
            <person name="Hosoyama A."/>
            <person name="Uohara A."/>
            <person name="Ohji S."/>
            <person name="Ichikawa N."/>
        </authorList>
    </citation>
    <scope>NUCLEOTIDE SEQUENCE [LARGE SCALE GENOMIC DNA]</scope>
    <source>
        <strain evidence="4 5">NBRC 106133</strain>
    </source>
</reference>
<dbReference type="Gene3D" id="1.50.10.140">
    <property type="match status" value="1"/>
</dbReference>
<dbReference type="InterPro" id="IPR032812">
    <property type="entry name" value="SbsA_Ig"/>
</dbReference>
<name>A0A512ASC7_9BACT</name>
<organism evidence="4 5">
    <name type="scientific">Adhaeribacter aerolatus</name>
    <dbReference type="NCBI Taxonomy" id="670289"/>
    <lineage>
        <taxon>Bacteria</taxon>
        <taxon>Pseudomonadati</taxon>
        <taxon>Bacteroidota</taxon>
        <taxon>Cytophagia</taxon>
        <taxon>Cytophagales</taxon>
        <taxon>Hymenobacteraceae</taxon>
        <taxon>Adhaeribacter</taxon>
    </lineage>
</organism>
<protein>
    <recommendedName>
        <fullName evidence="6">Glycoamylase-like domain-containing protein</fullName>
    </recommendedName>
</protein>
<dbReference type="Pfam" id="PF13205">
    <property type="entry name" value="Big_5"/>
    <property type="match status" value="1"/>
</dbReference>
<feature type="domain" description="Glycoamylase-like" evidence="2">
    <location>
        <begin position="358"/>
        <end position="570"/>
    </location>
</feature>
<dbReference type="EMBL" id="BJYS01000001">
    <property type="protein sequence ID" value="GEO02614.1"/>
    <property type="molecule type" value="Genomic_DNA"/>
</dbReference>